<dbReference type="GO" id="GO:0008270">
    <property type="term" value="F:zinc ion binding"/>
    <property type="evidence" value="ECO:0007669"/>
    <property type="project" value="UniProtKB-KW"/>
</dbReference>
<dbReference type="Proteomes" id="UP001497482">
    <property type="component" value="Chromosome 19"/>
</dbReference>
<dbReference type="Gene3D" id="4.10.830.40">
    <property type="match status" value="1"/>
</dbReference>
<dbReference type="InterPro" id="IPR017907">
    <property type="entry name" value="Znf_RING_CS"/>
</dbReference>
<keyword evidence="12" id="KW-1185">Reference proteome</keyword>
<keyword evidence="4" id="KW-0862">Zinc</keyword>
<protein>
    <submittedName>
        <fullName evidence="11">Uncharacterized protein</fullName>
    </submittedName>
</protein>
<dbReference type="InterPro" id="IPR001870">
    <property type="entry name" value="B30.2/SPRY"/>
</dbReference>
<dbReference type="InterPro" id="IPR013083">
    <property type="entry name" value="Znf_RING/FYVE/PHD"/>
</dbReference>
<keyword evidence="2" id="KW-0479">Metal-binding</keyword>
<evidence type="ECO:0000259" key="9">
    <source>
        <dbReference type="PROSITE" id="PS50119"/>
    </source>
</evidence>
<evidence type="ECO:0000256" key="1">
    <source>
        <dbReference type="ARBA" id="ARBA00022588"/>
    </source>
</evidence>
<dbReference type="Pfam" id="PF00643">
    <property type="entry name" value="zf-B_box"/>
    <property type="match status" value="1"/>
</dbReference>
<feature type="domain" description="B box-type" evidence="9">
    <location>
        <begin position="154"/>
        <end position="194"/>
    </location>
</feature>
<dbReference type="InterPro" id="IPR013320">
    <property type="entry name" value="ConA-like_dom_sf"/>
</dbReference>
<dbReference type="SUPFAM" id="SSF57845">
    <property type="entry name" value="B-box zinc-binding domain"/>
    <property type="match status" value="1"/>
</dbReference>
<dbReference type="CDD" id="cd19769">
    <property type="entry name" value="Bbox2_TRIM16-like"/>
    <property type="match status" value="1"/>
</dbReference>
<dbReference type="SMART" id="SM00449">
    <property type="entry name" value="SPRY"/>
    <property type="match status" value="1"/>
</dbReference>
<keyword evidence="3 6" id="KW-0863">Zinc-finger</keyword>
<evidence type="ECO:0000256" key="5">
    <source>
        <dbReference type="ARBA" id="ARBA00022859"/>
    </source>
</evidence>
<dbReference type="InterPro" id="IPR003877">
    <property type="entry name" value="SPRY_dom"/>
</dbReference>
<evidence type="ECO:0000259" key="10">
    <source>
        <dbReference type="PROSITE" id="PS50188"/>
    </source>
</evidence>
<dbReference type="Pfam" id="PF13765">
    <property type="entry name" value="PRY"/>
    <property type="match status" value="1"/>
</dbReference>
<dbReference type="PANTHER" id="PTHR25465">
    <property type="entry name" value="B-BOX DOMAIN CONTAINING"/>
    <property type="match status" value="1"/>
</dbReference>
<dbReference type="SMART" id="SM00336">
    <property type="entry name" value="BBOX"/>
    <property type="match status" value="1"/>
</dbReference>
<dbReference type="SMART" id="SM00184">
    <property type="entry name" value="RING"/>
    <property type="match status" value="1"/>
</dbReference>
<keyword evidence="1" id="KW-0399">Innate immunity</keyword>
<dbReference type="Gene3D" id="3.30.40.10">
    <property type="entry name" value="Zinc/RING finger domain, C3HC4 (zinc finger)"/>
    <property type="match status" value="1"/>
</dbReference>
<dbReference type="Gene3D" id="3.30.160.60">
    <property type="entry name" value="Classic Zinc Finger"/>
    <property type="match status" value="1"/>
</dbReference>
<dbReference type="InterPro" id="IPR001841">
    <property type="entry name" value="Znf_RING"/>
</dbReference>
<evidence type="ECO:0000256" key="4">
    <source>
        <dbReference type="ARBA" id="ARBA00022833"/>
    </source>
</evidence>
<accession>A0AAV2KNR5</accession>
<dbReference type="SUPFAM" id="SSF57850">
    <property type="entry name" value="RING/U-box"/>
    <property type="match status" value="1"/>
</dbReference>
<dbReference type="CDD" id="cd13733">
    <property type="entry name" value="SPRY_PRY_C-I_1"/>
    <property type="match status" value="1"/>
</dbReference>
<dbReference type="PRINTS" id="PR01407">
    <property type="entry name" value="BUTYPHLNCDUF"/>
</dbReference>
<dbReference type="InterPro" id="IPR006574">
    <property type="entry name" value="PRY"/>
</dbReference>
<evidence type="ECO:0000256" key="7">
    <source>
        <dbReference type="SAM" id="Coils"/>
    </source>
</evidence>
<dbReference type="FunFam" id="2.60.120.920:FF:000004">
    <property type="entry name" value="Butyrophilin subfamily 1 member A1"/>
    <property type="match status" value="1"/>
</dbReference>
<dbReference type="GO" id="GO:0045087">
    <property type="term" value="P:innate immune response"/>
    <property type="evidence" value="ECO:0007669"/>
    <property type="project" value="UniProtKB-KW"/>
</dbReference>
<evidence type="ECO:0000313" key="12">
    <source>
        <dbReference type="Proteomes" id="UP001497482"/>
    </source>
</evidence>
<sequence>MSSTFLEEQFRCSVCLDIFKNPASIPCGHNFCLGCIKHYWDTRSKADCPLCKETFKSRPKLCVNLAFRDLIGQIKRISNNPIREKPPPRRRRSKQSSNLYDVFCDECEKEGLEQSLSVKSCLVCRESYCENHLVPHLRDPVMTKHMLTDPGTFISSHTCRRHSRLLEMFCQTDQQLVCSKCTEREHKHHEVVSIEKESQRVLSEMKKAEVDFHHLIMARTKKIQDLKESLDQGKKVKEEELQRSLQVLHVVKVAMESQQGALVEQSEAKQLELEKRHEQLNKKLNLELNELNRRRGEIHQLELIDDPLHLIQSFRSLMAPGFTHDVSQLKLQVGGSVSAVREAFSKMVDFCLDVQTQLTREELSLMTQYAVDVTLDPCTAAGWLVLSVDGKQVSVNPQTRRSSLYDDPKRFDSCVSVLGKQSFSCGRHYWVVQVGDKTDWDLGVAKESINRKGAITVSPDCGFWAICRRKSGCLSACTSPSVPLPLRETPQLVGIFLDHTEGQVSFYDAENKVHIYTFSGCAFAEPLHPYFNPCLRDNGKNTGPLVISPVEAVITGGSDFL</sequence>
<dbReference type="GO" id="GO:0005737">
    <property type="term" value="C:cytoplasm"/>
    <property type="evidence" value="ECO:0007669"/>
    <property type="project" value="UniProtKB-ARBA"/>
</dbReference>
<evidence type="ECO:0000313" key="11">
    <source>
        <dbReference type="EMBL" id="CAL1589762.1"/>
    </source>
</evidence>
<organism evidence="11 12">
    <name type="scientific">Knipowitschia caucasica</name>
    <name type="common">Caucasian dwarf goby</name>
    <name type="synonym">Pomatoschistus caucasicus</name>
    <dbReference type="NCBI Taxonomy" id="637954"/>
    <lineage>
        <taxon>Eukaryota</taxon>
        <taxon>Metazoa</taxon>
        <taxon>Chordata</taxon>
        <taxon>Craniata</taxon>
        <taxon>Vertebrata</taxon>
        <taxon>Euteleostomi</taxon>
        <taxon>Actinopterygii</taxon>
        <taxon>Neopterygii</taxon>
        <taxon>Teleostei</taxon>
        <taxon>Neoteleostei</taxon>
        <taxon>Acanthomorphata</taxon>
        <taxon>Gobiaria</taxon>
        <taxon>Gobiiformes</taxon>
        <taxon>Gobioidei</taxon>
        <taxon>Gobiidae</taxon>
        <taxon>Gobiinae</taxon>
        <taxon>Knipowitschia</taxon>
    </lineage>
</organism>
<reference evidence="11 12" key="1">
    <citation type="submission" date="2024-04" db="EMBL/GenBank/DDBJ databases">
        <authorList>
            <person name="Waldvogel A.-M."/>
            <person name="Schoenle A."/>
        </authorList>
    </citation>
    <scope>NUCLEOTIDE SEQUENCE [LARGE SCALE GENOMIC DNA]</scope>
</reference>
<dbReference type="InterPro" id="IPR043136">
    <property type="entry name" value="B30.2/SPRY_sf"/>
</dbReference>
<evidence type="ECO:0000259" key="8">
    <source>
        <dbReference type="PROSITE" id="PS50089"/>
    </source>
</evidence>
<evidence type="ECO:0000256" key="6">
    <source>
        <dbReference type="PROSITE-ProRule" id="PRU00024"/>
    </source>
</evidence>
<evidence type="ECO:0000256" key="2">
    <source>
        <dbReference type="ARBA" id="ARBA00022723"/>
    </source>
</evidence>
<dbReference type="SMART" id="SM00589">
    <property type="entry name" value="PRY"/>
    <property type="match status" value="1"/>
</dbReference>
<dbReference type="InterPro" id="IPR003879">
    <property type="entry name" value="Butyrophylin_SPRY"/>
</dbReference>
<dbReference type="PROSITE" id="PS00518">
    <property type="entry name" value="ZF_RING_1"/>
    <property type="match status" value="1"/>
</dbReference>
<name>A0AAV2KNR5_KNICA</name>
<dbReference type="Pfam" id="PF00622">
    <property type="entry name" value="SPRY"/>
    <property type="match status" value="1"/>
</dbReference>
<feature type="coiled-coil region" evidence="7">
    <location>
        <begin position="223"/>
        <end position="301"/>
    </location>
</feature>
<proteinExistence type="predicted"/>
<feature type="domain" description="B30.2/SPRY" evidence="10">
    <location>
        <begin position="353"/>
        <end position="552"/>
    </location>
</feature>
<dbReference type="EMBL" id="OZ035841">
    <property type="protein sequence ID" value="CAL1589762.1"/>
    <property type="molecule type" value="Genomic_DNA"/>
</dbReference>
<dbReference type="PROSITE" id="PS50089">
    <property type="entry name" value="ZF_RING_2"/>
    <property type="match status" value="1"/>
</dbReference>
<dbReference type="AlphaFoldDB" id="A0AAV2KNR5"/>
<dbReference type="PROSITE" id="PS50188">
    <property type="entry name" value="B302_SPRY"/>
    <property type="match status" value="1"/>
</dbReference>
<dbReference type="SUPFAM" id="SSF49899">
    <property type="entry name" value="Concanavalin A-like lectins/glucanases"/>
    <property type="match status" value="1"/>
</dbReference>
<dbReference type="InterPro" id="IPR000315">
    <property type="entry name" value="Znf_B-box"/>
</dbReference>
<feature type="domain" description="RING-type" evidence="8">
    <location>
        <begin position="12"/>
        <end position="52"/>
    </location>
</feature>
<dbReference type="PROSITE" id="PS50119">
    <property type="entry name" value="ZF_BBOX"/>
    <property type="match status" value="1"/>
</dbReference>
<dbReference type="Pfam" id="PF15227">
    <property type="entry name" value="zf-C3HC4_4"/>
    <property type="match status" value="1"/>
</dbReference>
<dbReference type="Pfam" id="PF25600">
    <property type="entry name" value="TRIM_CC"/>
    <property type="match status" value="1"/>
</dbReference>
<keyword evidence="5" id="KW-0391">Immunity</keyword>
<dbReference type="PANTHER" id="PTHR25465:SF49">
    <property type="entry name" value="BLOODTHIRSTY-RELATED GENE FAMILY, MEMBER 1-RELATED"/>
    <property type="match status" value="1"/>
</dbReference>
<dbReference type="InterPro" id="IPR058030">
    <property type="entry name" value="TRIM8/14/16/25/29/45/65_CC"/>
</dbReference>
<gene>
    <name evidence="11" type="ORF">KC01_LOCUS19379</name>
</gene>
<dbReference type="Gene3D" id="2.60.120.920">
    <property type="match status" value="1"/>
</dbReference>
<evidence type="ECO:0000256" key="3">
    <source>
        <dbReference type="ARBA" id="ARBA00022771"/>
    </source>
</evidence>
<keyword evidence="7" id="KW-0175">Coiled coil</keyword>
<dbReference type="InterPro" id="IPR051051">
    <property type="entry name" value="E3_ubiq-ligase_TRIM/RNF"/>
</dbReference>